<dbReference type="Pfam" id="PF00753">
    <property type="entry name" value="Lactamase_B"/>
    <property type="match status" value="1"/>
</dbReference>
<evidence type="ECO:0000313" key="2">
    <source>
        <dbReference type="EMBL" id="SHO47593.1"/>
    </source>
</evidence>
<proteinExistence type="predicted"/>
<dbReference type="STRING" id="1121416.SAMN02745220_01929"/>
<dbReference type="OrthoDB" id="9802248at2"/>
<keyword evidence="3" id="KW-1185">Reference proteome</keyword>
<protein>
    <submittedName>
        <fullName evidence="2">Glyoxylase, beta-lactamase superfamily II</fullName>
    </submittedName>
</protein>
<evidence type="ECO:0000259" key="1">
    <source>
        <dbReference type="SMART" id="SM00849"/>
    </source>
</evidence>
<dbReference type="Gene3D" id="3.60.15.10">
    <property type="entry name" value="Ribonuclease Z/Hydroxyacylglutathione hydrolase-like"/>
    <property type="match status" value="1"/>
</dbReference>
<gene>
    <name evidence="2" type="ORF">SAMN02745220_01929</name>
</gene>
<dbReference type="PANTHER" id="PTHR42951:SF22">
    <property type="entry name" value="METALLO BETA-LACTAMASE SUPERFAMILY LIPOPROTEIN"/>
    <property type="match status" value="1"/>
</dbReference>
<dbReference type="Proteomes" id="UP000184603">
    <property type="component" value="Unassembled WGS sequence"/>
</dbReference>
<dbReference type="EMBL" id="FRFE01000007">
    <property type="protein sequence ID" value="SHO47593.1"/>
    <property type="molecule type" value="Genomic_DNA"/>
</dbReference>
<reference evidence="2 3" key="1">
    <citation type="submission" date="2016-12" db="EMBL/GenBank/DDBJ databases">
        <authorList>
            <person name="Song W.-J."/>
            <person name="Kurnit D.M."/>
        </authorList>
    </citation>
    <scope>NUCLEOTIDE SEQUENCE [LARGE SCALE GENOMIC DNA]</scope>
    <source>
        <strain evidence="2 3">DSM 18488</strain>
    </source>
</reference>
<organism evidence="2 3">
    <name type="scientific">Desulfopila aestuarii DSM 18488</name>
    <dbReference type="NCBI Taxonomy" id="1121416"/>
    <lineage>
        <taxon>Bacteria</taxon>
        <taxon>Pseudomonadati</taxon>
        <taxon>Thermodesulfobacteriota</taxon>
        <taxon>Desulfobulbia</taxon>
        <taxon>Desulfobulbales</taxon>
        <taxon>Desulfocapsaceae</taxon>
        <taxon>Desulfopila</taxon>
    </lineage>
</organism>
<dbReference type="SMART" id="SM00849">
    <property type="entry name" value="Lactamase_B"/>
    <property type="match status" value="1"/>
</dbReference>
<dbReference type="InterPro" id="IPR001279">
    <property type="entry name" value="Metallo-B-lactamas"/>
</dbReference>
<dbReference type="InterPro" id="IPR036866">
    <property type="entry name" value="RibonucZ/Hydroxyglut_hydro"/>
</dbReference>
<dbReference type="RefSeq" id="WP_073613231.1">
    <property type="nucleotide sequence ID" value="NZ_FRFE01000007.1"/>
</dbReference>
<accession>A0A1M7Y597</accession>
<name>A0A1M7Y597_9BACT</name>
<feature type="domain" description="Metallo-beta-lactamase" evidence="1">
    <location>
        <begin position="15"/>
        <end position="218"/>
    </location>
</feature>
<dbReference type="AlphaFoldDB" id="A0A1M7Y597"/>
<dbReference type="InterPro" id="IPR050855">
    <property type="entry name" value="NDM-1-like"/>
</dbReference>
<dbReference type="SUPFAM" id="SSF56281">
    <property type="entry name" value="Metallo-hydrolase/oxidoreductase"/>
    <property type="match status" value="1"/>
</dbReference>
<evidence type="ECO:0000313" key="3">
    <source>
        <dbReference type="Proteomes" id="UP000184603"/>
    </source>
</evidence>
<sequence length="313" mass="35563">MVTQHTIDTPYPVGPVHCYTLEQEDGLILFDTGPPTPEAKEYLRHNLDLNRLRHVLVTHCHIDHYGLAHWLEQETDATIYLPHRDGLKIDQHERRMKLMYALLNEVGFGHDYLADLQKMFAAGVLFPPPPKKFKIAEENLPVELGITAIPCPGHSQSDVVYTFGNYAVTGDTLLRGIFQSPLLDVDLLTGKRFNNYHAYCDSIIKLARLEDKTVLPGHRQSIDSVSSSLQFYIGKMLTRVEQMLPVREEKNVARLIGKLFNNSMNDVFHIYLKASEILFMQDFLAEPEKLEEALAEIGLLDIVAPIFGRVTGR</sequence>
<dbReference type="PANTHER" id="PTHR42951">
    <property type="entry name" value="METALLO-BETA-LACTAMASE DOMAIN-CONTAINING"/>
    <property type="match status" value="1"/>
</dbReference>